<dbReference type="Pfam" id="PF23472">
    <property type="entry name" value="LysM2_CERK1_LYK3_4_5"/>
    <property type="match status" value="1"/>
</dbReference>
<dbReference type="InterPro" id="IPR056561">
    <property type="entry name" value="NFP_LYK_LysM1"/>
</dbReference>
<accession>A0AAV5L867</accession>
<dbReference type="CDD" id="cd00118">
    <property type="entry name" value="LysM"/>
    <property type="match status" value="1"/>
</dbReference>
<dbReference type="Gene3D" id="3.10.350.10">
    <property type="entry name" value="LysM domain"/>
    <property type="match status" value="1"/>
</dbReference>
<dbReference type="InterPro" id="IPR056563">
    <property type="entry name" value="LysM3_LYK4_5"/>
</dbReference>
<organism evidence="3 4">
    <name type="scientific">Rubroshorea leprosula</name>
    <dbReference type="NCBI Taxonomy" id="152421"/>
    <lineage>
        <taxon>Eukaryota</taxon>
        <taxon>Viridiplantae</taxon>
        <taxon>Streptophyta</taxon>
        <taxon>Embryophyta</taxon>
        <taxon>Tracheophyta</taxon>
        <taxon>Spermatophyta</taxon>
        <taxon>Magnoliopsida</taxon>
        <taxon>eudicotyledons</taxon>
        <taxon>Gunneridae</taxon>
        <taxon>Pentapetalae</taxon>
        <taxon>rosids</taxon>
        <taxon>malvids</taxon>
        <taxon>Malvales</taxon>
        <taxon>Dipterocarpaceae</taxon>
        <taxon>Rubroshorea</taxon>
    </lineage>
</organism>
<dbReference type="SUPFAM" id="SSF54106">
    <property type="entry name" value="LysM domain"/>
    <property type="match status" value="1"/>
</dbReference>
<dbReference type="InterPro" id="IPR056562">
    <property type="entry name" value="LysM2_CERK1_LYK3_4_5"/>
</dbReference>
<evidence type="ECO:0000256" key="1">
    <source>
        <dbReference type="SAM" id="SignalP"/>
    </source>
</evidence>
<comment type="caution">
    <text evidence="3">The sequence shown here is derived from an EMBL/GenBank/DDBJ whole genome shotgun (WGS) entry which is preliminary data.</text>
</comment>
<dbReference type="SMART" id="SM00257">
    <property type="entry name" value="LysM"/>
    <property type="match status" value="2"/>
</dbReference>
<dbReference type="EMBL" id="BPVZ01000100">
    <property type="protein sequence ID" value="GKV33332.1"/>
    <property type="molecule type" value="Genomic_DNA"/>
</dbReference>
<protein>
    <recommendedName>
        <fullName evidence="2">LysM domain-containing protein</fullName>
    </recommendedName>
</protein>
<name>A0AAV5L867_9ROSI</name>
<gene>
    <name evidence="3" type="ORF">SLEP1_g41855</name>
</gene>
<keyword evidence="4" id="KW-1185">Reference proteome</keyword>
<dbReference type="PANTHER" id="PTHR45927">
    <property type="entry name" value="LYSM-DOMAIN RECEPTOR-LIKE KINASE-RELATED"/>
    <property type="match status" value="1"/>
</dbReference>
<reference evidence="3 4" key="1">
    <citation type="journal article" date="2021" name="Commun. Biol.">
        <title>The genome of Shorea leprosula (Dipterocarpaceae) highlights the ecological relevance of drought in aseasonal tropical rainforests.</title>
        <authorList>
            <person name="Ng K.K.S."/>
            <person name="Kobayashi M.J."/>
            <person name="Fawcett J.A."/>
            <person name="Hatakeyama M."/>
            <person name="Paape T."/>
            <person name="Ng C.H."/>
            <person name="Ang C.C."/>
            <person name="Tnah L.H."/>
            <person name="Lee C.T."/>
            <person name="Nishiyama T."/>
            <person name="Sese J."/>
            <person name="O'Brien M.J."/>
            <person name="Copetti D."/>
            <person name="Mohd Noor M.I."/>
            <person name="Ong R.C."/>
            <person name="Putra M."/>
            <person name="Sireger I.Z."/>
            <person name="Indrioko S."/>
            <person name="Kosugi Y."/>
            <person name="Izuno A."/>
            <person name="Isagi Y."/>
            <person name="Lee S.L."/>
            <person name="Shimizu K.K."/>
        </authorList>
    </citation>
    <scope>NUCLEOTIDE SEQUENCE [LARGE SCALE GENOMIC DNA]</scope>
    <source>
        <strain evidence="3">214</strain>
    </source>
</reference>
<feature type="domain" description="LysM" evidence="2">
    <location>
        <begin position="182"/>
        <end position="226"/>
    </location>
</feature>
<proteinExistence type="predicted"/>
<dbReference type="InterPro" id="IPR052611">
    <property type="entry name" value="Plant_RLK_LysM"/>
</dbReference>
<dbReference type="Proteomes" id="UP001054252">
    <property type="component" value="Unassembled WGS sequence"/>
</dbReference>
<dbReference type="Pfam" id="PF23473">
    <property type="entry name" value="LysM3_LYK4_5"/>
    <property type="match status" value="1"/>
</dbReference>
<dbReference type="InterPro" id="IPR018392">
    <property type="entry name" value="LysM"/>
</dbReference>
<feature type="chain" id="PRO_5043394496" description="LysM domain-containing protein" evidence="1">
    <location>
        <begin position="20"/>
        <end position="241"/>
    </location>
</feature>
<dbReference type="PANTHER" id="PTHR45927:SF6">
    <property type="entry name" value="PROTEIN LYK5"/>
    <property type="match status" value="1"/>
</dbReference>
<sequence>MSKFFFLVAVVLQWGGSHAQQPYINNKQLACEDQSDNITQGYYCNGLNKSCLSYITFRSTTTYNSAADIGYLLKADATLIVSLNNFSSEFATIPRDKLVIVPVNCSWADYYYQHNASHTISESDTYFIISNDTYQGLTTCQAMMAQNPYNYRNLSVGSDVLVPLRCACPTSRQSAAGFKYLISYMVTWGDNFSAIATKFGADEKSVLEANELNANNTIFPFTTFLVPLTAEPKIIESMQTS</sequence>
<dbReference type="Pfam" id="PF23446">
    <property type="entry name" value="LysM1_NFP_LYK"/>
    <property type="match status" value="1"/>
</dbReference>
<evidence type="ECO:0000313" key="3">
    <source>
        <dbReference type="EMBL" id="GKV33332.1"/>
    </source>
</evidence>
<keyword evidence="1" id="KW-0732">Signal</keyword>
<dbReference type="AlphaFoldDB" id="A0AAV5L867"/>
<dbReference type="PROSITE" id="PS51782">
    <property type="entry name" value="LYSM"/>
    <property type="match status" value="1"/>
</dbReference>
<evidence type="ECO:0000259" key="2">
    <source>
        <dbReference type="PROSITE" id="PS51782"/>
    </source>
</evidence>
<dbReference type="InterPro" id="IPR036779">
    <property type="entry name" value="LysM_dom_sf"/>
</dbReference>
<evidence type="ECO:0000313" key="4">
    <source>
        <dbReference type="Proteomes" id="UP001054252"/>
    </source>
</evidence>
<feature type="signal peptide" evidence="1">
    <location>
        <begin position="1"/>
        <end position="19"/>
    </location>
</feature>